<accession>A0ABV2LSL9</accession>
<evidence type="ECO:0008006" key="5">
    <source>
        <dbReference type="Google" id="ProtNLM"/>
    </source>
</evidence>
<keyword evidence="1" id="KW-0175">Coiled coil</keyword>
<evidence type="ECO:0000256" key="1">
    <source>
        <dbReference type="SAM" id="Coils"/>
    </source>
</evidence>
<evidence type="ECO:0000256" key="2">
    <source>
        <dbReference type="SAM" id="MobiDB-lite"/>
    </source>
</evidence>
<dbReference type="InterPro" id="IPR007139">
    <property type="entry name" value="DUF349"/>
</dbReference>
<protein>
    <recommendedName>
        <fullName evidence="5">DUF349 domain-containing protein</fullName>
    </recommendedName>
</protein>
<feature type="region of interest" description="Disordered" evidence="2">
    <location>
        <begin position="1"/>
        <end position="72"/>
    </location>
</feature>
<comment type="caution">
    <text evidence="3">The sequence shown here is derived from an EMBL/GenBank/DDBJ whole genome shotgun (WGS) entry which is preliminary data.</text>
</comment>
<reference evidence="3 4" key="1">
    <citation type="submission" date="2024-06" db="EMBL/GenBank/DDBJ databases">
        <title>Genomic Encyclopedia of Type Strains, Phase IV (KMG-IV): sequencing the most valuable type-strain genomes for metagenomic binning, comparative biology and taxonomic classification.</title>
        <authorList>
            <person name="Goeker M."/>
        </authorList>
    </citation>
    <scope>NUCLEOTIDE SEQUENCE [LARGE SCALE GENOMIC DNA]</scope>
    <source>
        <strain evidence="3 4">DSM 29388</strain>
    </source>
</reference>
<dbReference type="Pfam" id="PF03993">
    <property type="entry name" value="DUF349"/>
    <property type="match status" value="5"/>
</dbReference>
<sequence>MTTELDNLHNEADGEKAQNLNSQENTQDSTENQPVENENSTPEESPVNTPSEEAEDYKVESHEEEAEEVENVEEEIPFKNYDDFSVAILIGEAKDLLAKHPARKLREHFNQIRDAVKRKLDEEESMKRDAFLEEGGEAADFHYDNPARREFNAVYNDYRRQIDSFYKEQEKNQQENLKERLQIIDELKALYQEQNTENTNIFSIFRNLKTRWHNAGPVPKAQAGNVFKTYFHHLDNFYEYLDFNKELRELDYAHNLQVRESIIKRAEELVGEENVQKALNELQYLHRLWKEEAVPVAEEMREVTWQKFKDLTHKIHDRKAELGEKIKAEQEENLTKKQAILDEIAVLSQNPEKKSHGEWQSGIKRLNTLRENFLAIGRVPKEYNQKMWDAFKAATRDFNHSKNEFYKSLKSEQQTNLEKKQELLRIAKEHANSTDWNASVQVIKRIQADWKKIGHVPRKFSDSIWKEFKDACNLFFDNYKERGNQVNQAFEENFVKKEALLEEVRNFKTQGNAEADLSAVNDFNVRWNSIGKVPAAKMSINQDFNKAINEIVKSLGLSDNEIQDFKMAALVDQIKSGQDGRLLDDEIRKSRKMIDDLEKEINQLETNVGFFANANADSPLLKDVFKQIEEKRSRLVDTEIRLRKLLQIDFNDEVEENQSNQGEEQSED</sequence>
<proteinExistence type="predicted"/>
<feature type="compositionally biased region" description="Acidic residues" evidence="2">
    <location>
        <begin position="62"/>
        <end position="72"/>
    </location>
</feature>
<evidence type="ECO:0000313" key="3">
    <source>
        <dbReference type="EMBL" id="MET3731580.1"/>
    </source>
</evidence>
<feature type="coiled-coil region" evidence="1">
    <location>
        <begin position="167"/>
        <end position="194"/>
    </location>
</feature>
<name>A0ABV2LSL9_9FLAO</name>
<evidence type="ECO:0000313" key="4">
    <source>
        <dbReference type="Proteomes" id="UP001549146"/>
    </source>
</evidence>
<organism evidence="3 4">
    <name type="scientific">Moheibacter stercoris</name>
    <dbReference type="NCBI Taxonomy" id="1628251"/>
    <lineage>
        <taxon>Bacteria</taxon>
        <taxon>Pseudomonadati</taxon>
        <taxon>Bacteroidota</taxon>
        <taxon>Flavobacteriia</taxon>
        <taxon>Flavobacteriales</taxon>
        <taxon>Weeksellaceae</taxon>
        <taxon>Moheibacter</taxon>
    </lineage>
</organism>
<feature type="compositionally biased region" description="Polar residues" evidence="2">
    <location>
        <begin position="18"/>
        <end position="51"/>
    </location>
</feature>
<dbReference type="EMBL" id="JBEPMO010000005">
    <property type="protein sequence ID" value="MET3731580.1"/>
    <property type="molecule type" value="Genomic_DNA"/>
</dbReference>
<dbReference type="RefSeq" id="WP_354507979.1">
    <property type="nucleotide sequence ID" value="NZ_JBEPMO010000005.1"/>
</dbReference>
<feature type="coiled-coil region" evidence="1">
    <location>
        <begin position="580"/>
        <end position="614"/>
    </location>
</feature>
<dbReference type="Proteomes" id="UP001549146">
    <property type="component" value="Unassembled WGS sequence"/>
</dbReference>
<gene>
    <name evidence="3" type="ORF">ABID46_001154</name>
</gene>
<feature type="compositionally biased region" description="Basic and acidic residues" evidence="2">
    <location>
        <begin position="1"/>
        <end position="16"/>
    </location>
</feature>
<keyword evidence="4" id="KW-1185">Reference proteome</keyword>